<name>A0A4W5LRD3_9TELE</name>
<dbReference type="AlphaFoldDB" id="A0A4W5LRD3"/>
<evidence type="ECO:0000313" key="2">
    <source>
        <dbReference type="Ensembl" id="ENSHHUP00000028274.1"/>
    </source>
</evidence>
<feature type="region of interest" description="Disordered" evidence="1">
    <location>
        <begin position="162"/>
        <end position="181"/>
    </location>
</feature>
<proteinExistence type="predicted"/>
<reference evidence="2" key="3">
    <citation type="submission" date="2025-09" db="UniProtKB">
        <authorList>
            <consortium name="Ensembl"/>
        </authorList>
    </citation>
    <scope>IDENTIFICATION</scope>
</reference>
<accession>A0A4W5LRD3</accession>
<keyword evidence="3" id="KW-1185">Reference proteome</keyword>
<reference evidence="3" key="1">
    <citation type="submission" date="2018-06" db="EMBL/GenBank/DDBJ databases">
        <title>Genome assembly of Danube salmon.</title>
        <authorList>
            <person name="Macqueen D.J."/>
            <person name="Gundappa M.K."/>
        </authorList>
    </citation>
    <scope>NUCLEOTIDE SEQUENCE [LARGE SCALE GENOMIC DNA]</scope>
</reference>
<feature type="region of interest" description="Disordered" evidence="1">
    <location>
        <begin position="1"/>
        <end position="25"/>
    </location>
</feature>
<reference evidence="2" key="2">
    <citation type="submission" date="2025-08" db="UniProtKB">
        <authorList>
            <consortium name="Ensembl"/>
        </authorList>
    </citation>
    <scope>IDENTIFICATION</scope>
</reference>
<evidence type="ECO:0000256" key="1">
    <source>
        <dbReference type="SAM" id="MobiDB-lite"/>
    </source>
</evidence>
<feature type="compositionally biased region" description="Basic and acidic residues" evidence="1">
    <location>
        <begin position="162"/>
        <end position="179"/>
    </location>
</feature>
<protein>
    <submittedName>
        <fullName evidence="2">Uncharacterized protein</fullName>
    </submittedName>
</protein>
<dbReference type="STRING" id="62062.ENSHHUP00000028274"/>
<dbReference type="Ensembl" id="ENSHHUT00000029410.1">
    <property type="protein sequence ID" value="ENSHHUP00000028274.1"/>
    <property type="gene ID" value="ENSHHUG00000017987.1"/>
</dbReference>
<sequence length="203" mass="23073">MKKQNLKEETKKRKELVTSMEEVRREDKERVCRWWCEREGRQADSLKYDLTKTTVSLSLSPLSVLCFPTQDKKMLVVKEAEVSKVAEKLSALQEEGQKDSAALEAAQCHFKAVSAGLSTNEDGEEATLAGQMMTCKNDMSKADTEAKQAQMKLKHAQKELKAKQTEVKKMDSGYQKDQEAFNTVKKNKEKLEADMGKLQYQGR</sequence>
<evidence type="ECO:0000313" key="3">
    <source>
        <dbReference type="Proteomes" id="UP000314982"/>
    </source>
</evidence>
<organism evidence="2 3">
    <name type="scientific">Hucho hucho</name>
    <name type="common">huchen</name>
    <dbReference type="NCBI Taxonomy" id="62062"/>
    <lineage>
        <taxon>Eukaryota</taxon>
        <taxon>Metazoa</taxon>
        <taxon>Chordata</taxon>
        <taxon>Craniata</taxon>
        <taxon>Vertebrata</taxon>
        <taxon>Euteleostomi</taxon>
        <taxon>Actinopterygii</taxon>
        <taxon>Neopterygii</taxon>
        <taxon>Teleostei</taxon>
        <taxon>Protacanthopterygii</taxon>
        <taxon>Salmoniformes</taxon>
        <taxon>Salmonidae</taxon>
        <taxon>Salmoninae</taxon>
        <taxon>Hucho</taxon>
    </lineage>
</organism>
<dbReference type="Proteomes" id="UP000314982">
    <property type="component" value="Unassembled WGS sequence"/>
</dbReference>